<evidence type="ECO:0000313" key="13">
    <source>
        <dbReference type="Proteomes" id="UP000647416"/>
    </source>
</evidence>
<feature type="active site" evidence="9">
    <location>
        <position position="274"/>
    </location>
</feature>
<keyword evidence="3 9" id="KW-0444">Lipid biosynthesis</keyword>
<dbReference type="GO" id="GO:0004315">
    <property type="term" value="F:3-oxoacyl-[acyl-carrier-protein] synthase activity"/>
    <property type="evidence" value="ECO:0007669"/>
    <property type="project" value="InterPro"/>
</dbReference>
<evidence type="ECO:0000256" key="5">
    <source>
        <dbReference type="ARBA" id="ARBA00022832"/>
    </source>
</evidence>
<dbReference type="PANTHER" id="PTHR34069">
    <property type="entry name" value="3-OXOACYL-[ACYL-CARRIER-PROTEIN] SYNTHASE 3"/>
    <property type="match status" value="1"/>
</dbReference>
<dbReference type="HAMAP" id="MF_01815">
    <property type="entry name" value="FabH"/>
    <property type="match status" value="1"/>
</dbReference>
<evidence type="ECO:0000256" key="7">
    <source>
        <dbReference type="ARBA" id="ARBA00023160"/>
    </source>
</evidence>
<dbReference type="EC" id="2.3.1.180" evidence="9"/>
<dbReference type="NCBIfam" id="NF006829">
    <property type="entry name" value="PRK09352.1"/>
    <property type="match status" value="1"/>
</dbReference>
<dbReference type="NCBIfam" id="TIGR00747">
    <property type="entry name" value="fabH"/>
    <property type="match status" value="1"/>
</dbReference>
<feature type="active site" evidence="9">
    <location>
        <position position="244"/>
    </location>
</feature>
<evidence type="ECO:0000259" key="11">
    <source>
        <dbReference type="Pfam" id="PF08545"/>
    </source>
</evidence>
<gene>
    <name evidence="9" type="primary">fabH</name>
    <name evidence="12" type="ORF">H8706_06940</name>
</gene>
<keyword evidence="9" id="KW-0511">Multifunctional enzyme</keyword>
<feature type="domain" description="Beta-ketoacyl-[acyl-carrier-protein] synthase III C-terminal" evidence="10">
    <location>
        <begin position="229"/>
        <end position="317"/>
    </location>
</feature>
<comment type="subunit">
    <text evidence="9">Homodimer.</text>
</comment>
<comment type="caution">
    <text evidence="12">The sequence shown here is derived from an EMBL/GenBank/DDBJ whole genome shotgun (WGS) entry which is preliminary data.</text>
</comment>
<keyword evidence="8 9" id="KW-0012">Acyltransferase</keyword>
<dbReference type="InterPro" id="IPR013751">
    <property type="entry name" value="ACP_syn_III_N"/>
</dbReference>
<comment type="function">
    <text evidence="9">Catalyzes the condensation reaction of fatty acid synthesis by the addition to an acyl acceptor of two carbons from malonyl-ACP. Catalyzes the first condensation reaction which initiates fatty acid synthesis and may therefore play a role in governing the total rate of fatty acid production. Possesses both acetoacetyl-ACP synthase and acetyl transacylase activities. Its substrate specificity determines the biosynthesis of branched-chain and/or straight-chain of fatty acids.</text>
</comment>
<comment type="domain">
    <text evidence="9">The last Arg residue of the ACP-binding site is essential for the weak association between ACP/AcpP and FabH.</text>
</comment>
<dbReference type="GO" id="GO:0006633">
    <property type="term" value="P:fatty acid biosynthetic process"/>
    <property type="evidence" value="ECO:0007669"/>
    <property type="project" value="UniProtKB-UniRule"/>
</dbReference>
<evidence type="ECO:0000259" key="10">
    <source>
        <dbReference type="Pfam" id="PF08541"/>
    </source>
</evidence>
<dbReference type="InterPro" id="IPR004655">
    <property type="entry name" value="FabH"/>
</dbReference>
<organism evidence="12 13">
    <name type="scientific">Qingrenia yutianensis</name>
    <dbReference type="NCBI Taxonomy" id="2763676"/>
    <lineage>
        <taxon>Bacteria</taxon>
        <taxon>Bacillati</taxon>
        <taxon>Bacillota</taxon>
        <taxon>Clostridia</taxon>
        <taxon>Eubacteriales</taxon>
        <taxon>Oscillospiraceae</taxon>
        <taxon>Qingrenia</taxon>
    </lineage>
</organism>
<evidence type="ECO:0000256" key="8">
    <source>
        <dbReference type="ARBA" id="ARBA00023315"/>
    </source>
</evidence>
<dbReference type="Gene3D" id="3.40.47.10">
    <property type="match status" value="1"/>
</dbReference>
<proteinExistence type="inferred from homology"/>
<keyword evidence="2 9" id="KW-0963">Cytoplasm</keyword>
<name>A0A926FE59_9FIRM</name>
<dbReference type="EMBL" id="JACRTE010000006">
    <property type="protein sequence ID" value="MBC8596605.1"/>
    <property type="molecule type" value="Genomic_DNA"/>
</dbReference>
<keyword evidence="6 9" id="KW-0443">Lipid metabolism</keyword>
<dbReference type="PANTHER" id="PTHR34069:SF2">
    <property type="entry name" value="BETA-KETOACYL-[ACYL-CARRIER-PROTEIN] SYNTHASE III"/>
    <property type="match status" value="1"/>
</dbReference>
<dbReference type="Proteomes" id="UP000647416">
    <property type="component" value="Unassembled WGS sequence"/>
</dbReference>
<evidence type="ECO:0000256" key="6">
    <source>
        <dbReference type="ARBA" id="ARBA00023098"/>
    </source>
</evidence>
<evidence type="ECO:0000256" key="9">
    <source>
        <dbReference type="HAMAP-Rule" id="MF_01815"/>
    </source>
</evidence>
<evidence type="ECO:0000256" key="2">
    <source>
        <dbReference type="ARBA" id="ARBA00022490"/>
    </source>
</evidence>
<dbReference type="RefSeq" id="WP_262432056.1">
    <property type="nucleotide sequence ID" value="NZ_JACRTE010000006.1"/>
</dbReference>
<dbReference type="SUPFAM" id="SSF53901">
    <property type="entry name" value="Thiolase-like"/>
    <property type="match status" value="1"/>
</dbReference>
<evidence type="ECO:0000256" key="3">
    <source>
        <dbReference type="ARBA" id="ARBA00022516"/>
    </source>
</evidence>
<keyword evidence="5 9" id="KW-0276">Fatty acid metabolism</keyword>
<keyword evidence="7 9" id="KW-0275">Fatty acid biosynthesis</keyword>
<dbReference type="Pfam" id="PF08545">
    <property type="entry name" value="ACP_syn_III"/>
    <property type="match status" value="1"/>
</dbReference>
<dbReference type="GO" id="GO:0005737">
    <property type="term" value="C:cytoplasm"/>
    <property type="evidence" value="ECO:0007669"/>
    <property type="project" value="UniProtKB-SubCell"/>
</dbReference>
<evidence type="ECO:0000256" key="1">
    <source>
        <dbReference type="ARBA" id="ARBA00008642"/>
    </source>
</evidence>
<feature type="active site" evidence="9">
    <location>
        <position position="110"/>
    </location>
</feature>
<comment type="pathway">
    <text evidence="9">Lipid metabolism; fatty acid biosynthesis.</text>
</comment>
<keyword evidence="4 9" id="KW-0808">Transferase</keyword>
<accession>A0A926FE59</accession>
<dbReference type="InterPro" id="IPR013747">
    <property type="entry name" value="ACP_syn_III_C"/>
</dbReference>
<protein>
    <recommendedName>
        <fullName evidence="9">Beta-ketoacyl-[acyl-carrier-protein] synthase III</fullName>
        <shortName evidence="9">Beta-ketoacyl-ACP synthase III</shortName>
        <shortName evidence="9">KAS III</shortName>
        <ecNumber evidence="9">2.3.1.180</ecNumber>
    </recommendedName>
    <alternativeName>
        <fullName evidence="9">3-oxoacyl-[acyl-carrier-protein] synthase 3</fullName>
    </alternativeName>
    <alternativeName>
        <fullName evidence="9">3-oxoacyl-[acyl-carrier-protein] synthase III</fullName>
    </alternativeName>
</protein>
<keyword evidence="13" id="KW-1185">Reference proteome</keyword>
<dbReference type="Pfam" id="PF08541">
    <property type="entry name" value="ACP_syn_III_C"/>
    <property type="match status" value="1"/>
</dbReference>
<dbReference type="GO" id="GO:0044550">
    <property type="term" value="P:secondary metabolite biosynthetic process"/>
    <property type="evidence" value="ECO:0007669"/>
    <property type="project" value="TreeGrafter"/>
</dbReference>
<feature type="region of interest" description="ACP-binding" evidence="9">
    <location>
        <begin position="245"/>
        <end position="249"/>
    </location>
</feature>
<comment type="similarity">
    <text evidence="1 9">Belongs to the thiolase-like superfamily. FabH family.</text>
</comment>
<sequence length="317" mass="34350">MSFKITGTGSYLPPLSVTNDDLSKTIDTSDEWIKQRIGINERRVSADENTSEMGYKAAKKALEMSGTSPDEIDLIITASMTGDYLCPTTAGGIERLLGAHCPAYDINSACSGFVFALETAAGYFARKKVKKALVVGSERISKITDWTDRNTCVIFGDGAGAAVLEPGDSYIASHINTEGSDEVINIPTGTNLSPYYKKETKDCRIFMDGQETFKFAVSTMAGDISRLAEEANVLLGDIKYIVPHQANVRIIQYASKRLKIPMEKFFVNIQNYGNTSAASIAIALDELNRTKGIEKGDLIIMTAFGGGLSSGSCLIKW</sequence>
<dbReference type="InterPro" id="IPR016039">
    <property type="entry name" value="Thiolase-like"/>
</dbReference>
<feature type="domain" description="Beta-ketoacyl-[acyl-carrier-protein] synthase III N-terminal" evidence="11">
    <location>
        <begin position="104"/>
        <end position="179"/>
    </location>
</feature>
<dbReference type="AlphaFoldDB" id="A0A926FE59"/>
<dbReference type="CDD" id="cd00830">
    <property type="entry name" value="KAS_III"/>
    <property type="match status" value="1"/>
</dbReference>
<evidence type="ECO:0000256" key="4">
    <source>
        <dbReference type="ARBA" id="ARBA00022679"/>
    </source>
</evidence>
<dbReference type="GO" id="GO:0033818">
    <property type="term" value="F:beta-ketoacyl-acyl-carrier-protein synthase III activity"/>
    <property type="evidence" value="ECO:0007669"/>
    <property type="project" value="UniProtKB-UniRule"/>
</dbReference>
<comment type="catalytic activity">
    <reaction evidence="9">
        <text>malonyl-[ACP] + acetyl-CoA + H(+) = 3-oxobutanoyl-[ACP] + CO2 + CoA</text>
        <dbReference type="Rhea" id="RHEA:12080"/>
        <dbReference type="Rhea" id="RHEA-COMP:9623"/>
        <dbReference type="Rhea" id="RHEA-COMP:9625"/>
        <dbReference type="ChEBI" id="CHEBI:15378"/>
        <dbReference type="ChEBI" id="CHEBI:16526"/>
        <dbReference type="ChEBI" id="CHEBI:57287"/>
        <dbReference type="ChEBI" id="CHEBI:57288"/>
        <dbReference type="ChEBI" id="CHEBI:78449"/>
        <dbReference type="ChEBI" id="CHEBI:78450"/>
        <dbReference type="EC" id="2.3.1.180"/>
    </reaction>
</comment>
<reference evidence="12" key="1">
    <citation type="submission" date="2020-08" db="EMBL/GenBank/DDBJ databases">
        <title>Genome public.</title>
        <authorList>
            <person name="Liu C."/>
            <person name="Sun Q."/>
        </authorList>
    </citation>
    <scope>NUCLEOTIDE SEQUENCE</scope>
    <source>
        <strain evidence="12">NSJ-50</strain>
    </source>
</reference>
<evidence type="ECO:0000313" key="12">
    <source>
        <dbReference type="EMBL" id="MBC8596605.1"/>
    </source>
</evidence>
<comment type="subcellular location">
    <subcellularLocation>
        <location evidence="9">Cytoplasm</location>
    </subcellularLocation>
</comment>